<proteinExistence type="predicted"/>
<gene>
    <name evidence="2" type="ORF">C7U55_02925</name>
</gene>
<dbReference type="InterPro" id="IPR029063">
    <property type="entry name" value="SAM-dependent_MTases_sf"/>
</dbReference>
<name>A0A2T3G2J7_9FIRM</name>
<dbReference type="AlphaFoldDB" id="A0A2T3G2J7"/>
<dbReference type="EMBL" id="PYLP01000002">
    <property type="protein sequence ID" value="PST41747.1"/>
    <property type="molecule type" value="Genomic_DNA"/>
</dbReference>
<keyword evidence="3" id="KW-1185">Reference proteome</keyword>
<organism evidence="2 3">
    <name type="scientific">Faecalibacillus faecis</name>
    <dbReference type="NCBI Taxonomy" id="1982628"/>
    <lineage>
        <taxon>Bacteria</taxon>
        <taxon>Bacillati</taxon>
        <taxon>Bacillota</taxon>
        <taxon>Erysipelotrichia</taxon>
        <taxon>Erysipelotrichales</taxon>
        <taxon>Coprobacillaceae</taxon>
        <taxon>Faecalibacillus</taxon>
    </lineage>
</organism>
<dbReference type="GO" id="GO:0006596">
    <property type="term" value="P:polyamine biosynthetic process"/>
    <property type="evidence" value="ECO:0007669"/>
    <property type="project" value="UniProtKB-KW"/>
</dbReference>
<dbReference type="RefSeq" id="WP_106987268.1">
    <property type="nucleotide sequence ID" value="NZ_PYLP01000002.1"/>
</dbReference>
<dbReference type="PANTHER" id="PTHR43317">
    <property type="entry name" value="THERMOSPERMINE SYNTHASE ACAULIS5"/>
    <property type="match status" value="1"/>
</dbReference>
<dbReference type="NCBIfam" id="NF037959">
    <property type="entry name" value="MFS_SpdSyn"/>
    <property type="match status" value="1"/>
</dbReference>
<sequence length="280" mass="33226">MYNDKIEIESPYGHITISYGRHDKHRVRVLDIDGGMESATYIEEELQNELLFEYMYLFDLMFDENYLEDRQINDVLLIGGGAFHYPKYFLAHHQGNIDVVEINKVLYDISNKYFYLEETINKFDKNKNRFHCYFENGRDYINRNKKKYDAILSDVFIGENLVLELHSLEAIKRIKESLNPQGIYITNIIGSLSGKYSQNIKNVVKTLKQCFKYIYVFKAQEKNDHQKRQNLIVVAVDQEVHFNIISYHNINQKRYHQGMINHVDDLDLSNARVLFDENIK</sequence>
<comment type="caution">
    <text evidence="2">The sequence shown here is derived from an EMBL/GenBank/DDBJ whole genome shotgun (WGS) entry which is preliminary data.</text>
</comment>
<dbReference type="GO" id="GO:0010487">
    <property type="term" value="F:thermospermine synthase activity"/>
    <property type="evidence" value="ECO:0007669"/>
    <property type="project" value="TreeGrafter"/>
</dbReference>
<dbReference type="GeneID" id="77470058"/>
<dbReference type="Proteomes" id="UP000241201">
    <property type="component" value="Unassembled WGS sequence"/>
</dbReference>
<dbReference type="PANTHER" id="PTHR43317:SF1">
    <property type="entry name" value="THERMOSPERMINE SYNTHASE ACAULIS5"/>
    <property type="match status" value="1"/>
</dbReference>
<evidence type="ECO:0000256" key="1">
    <source>
        <dbReference type="ARBA" id="ARBA00023115"/>
    </source>
</evidence>
<accession>A0A2T3G2J7</accession>
<protein>
    <recommendedName>
        <fullName evidence="4">PABS domain-containing protein</fullName>
    </recommendedName>
</protein>
<dbReference type="SUPFAM" id="SSF53335">
    <property type="entry name" value="S-adenosyl-L-methionine-dependent methyltransferases"/>
    <property type="match status" value="1"/>
</dbReference>
<evidence type="ECO:0000313" key="2">
    <source>
        <dbReference type="EMBL" id="PST41747.1"/>
    </source>
</evidence>
<reference evidence="3" key="1">
    <citation type="submission" date="2018-03" db="EMBL/GenBank/DDBJ databases">
        <title>Lachnoclostridium SNUG30370 gen.nov., sp.nov., isolated from human faeces.</title>
        <authorList>
            <person name="Seo B."/>
            <person name="Jeon K."/>
            <person name="Ko G."/>
        </authorList>
    </citation>
    <scope>NUCLEOTIDE SEQUENCE [LARGE SCALE GENOMIC DNA]</scope>
    <source>
        <strain evidence="3">SNUG30370</strain>
    </source>
</reference>
<keyword evidence="1" id="KW-0620">Polyamine biosynthesis</keyword>
<evidence type="ECO:0000313" key="3">
    <source>
        <dbReference type="Proteomes" id="UP000241201"/>
    </source>
</evidence>
<evidence type="ECO:0008006" key="4">
    <source>
        <dbReference type="Google" id="ProtNLM"/>
    </source>
</evidence>
<dbReference type="Gene3D" id="3.40.50.150">
    <property type="entry name" value="Vaccinia Virus protein VP39"/>
    <property type="match status" value="1"/>
</dbReference>
<dbReference type="Pfam" id="PF01564">
    <property type="entry name" value="Spermine_synth"/>
    <property type="match status" value="1"/>
</dbReference>